<evidence type="ECO:0000256" key="2">
    <source>
        <dbReference type="ARBA" id="ARBA00006205"/>
    </source>
</evidence>
<dbReference type="SUPFAM" id="SSF52540">
    <property type="entry name" value="P-loop containing nucleoside triphosphate hydrolases"/>
    <property type="match status" value="1"/>
</dbReference>
<comment type="function">
    <text evidence="6 7">Catalyzes amidations at positions B, D, E, and G on adenosylcobyrinic A,C-diamide. NH(2) groups are provided by glutamine, and one molecule of ATP is hydrogenolyzed for each amidation.</text>
</comment>
<dbReference type="Pfam" id="PF01656">
    <property type="entry name" value="CbiA"/>
    <property type="match status" value="1"/>
</dbReference>
<evidence type="ECO:0000313" key="11">
    <source>
        <dbReference type="EMBL" id="SFJ51630.1"/>
    </source>
</evidence>
<dbReference type="Proteomes" id="UP000224607">
    <property type="component" value="Unassembled WGS sequence"/>
</dbReference>
<dbReference type="NCBIfam" id="NF001989">
    <property type="entry name" value="PRK00784.1"/>
    <property type="match status" value="1"/>
</dbReference>
<dbReference type="InterPro" id="IPR027417">
    <property type="entry name" value="P-loop_NTPase"/>
</dbReference>
<keyword evidence="4 7" id="KW-0169">Cobalamin biosynthesis</keyword>
<dbReference type="AlphaFoldDB" id="A0A1I3RZZ7"/>
<dbReference type="PANTHER" id="PTHR21343">
    <property type="entry name" value="DETHIOBIOTIN SYNTHETASE"/>
    <property type="match status" value="1"/>
</dbReference>
<dbReference type="OrthoDB" id="9808302at2"/>
<evidence type="ECO:0000256" key="7">
    <source>
        <dbReference type="HAMAP-Rule" id="MF_00028"/>
    </source>
</evidence>
<accession>A0A1I3RZZ7</accession>
<dbReference type="InterPro" id="IPR033949">
    <property type="entry name" value="CobQ_GATase1"/>
</dbReference>
<dbReference type="RefSeq" id="WP_099139502.1">
    <property type="nucleotide sequence ID" value="NZ_CAWNQB010000001.1"/>
</dbReference>
<evidence type="ECO:0000256" key="4">
    <source>
        <dbReference type="ARBA" id="ARBA00022573"/>
    </source>
</evidence>
<proteinExistence type="inferred from homology"/>
<dbReference type="Pfam" id="PF07685">
    <property type="entry name" value="GATase_3"/>
    <property type="match status" value="1"/>
</dbReference>
<evidence type="ECO:0000313" key="12">
    <source>
        <dbReference type="Proteomes" id="UP000198919"/>
    </source>
</evidence>
<feature type="active site" evidence="7">
    <location>
        <position position="445"/>
    </location>
</feature>
<dbReference type="SUPFAM" id="SSF52317">
    <property type="entry name" value="Class I glutamine amidotransferase-like"/>
    <property type="match status" value="1"/>
</dbReference>
<evidence type="ECO:0000256" key="1">
    <source>
        <dbReference type="ARBA" id="ARBA00004953"/>
    </source>
</evidence>
<dbReference type="InterPro" id="IPR011698">
    <property type="entry name" value="GATase_3"/>
</dbReference>
<organism evidence="11 12">
    <name type="scientific">Xenorhabdus mauleonii</name>
    <dbReference type="NCBI Taxonomy" id="351675"/>
    <lineage>
        <taxon>Bacteria</taxon>
        <taxon>Pseudomonadati</taxon>
        <taxon>Pseudomonadota</taxon>
        <taxon>Gammaproteobacteria</taxon>
        <taxon>Enterobacterales</taxon>
        <taxon>Morganellaceae</taxon>
        <taxon>Xenorhabdus</taxon>
    </lineage>
</organism>
<evidence type="ECO:0000259" key="8">
    <source>
        <dbReference type="Pfam" id="PF01656"/>
    </source>
</evidence>
<reference evidence="12" key="2">
    <citation type="submission" date="2016-10" db="EMBL/GenBank/DDBJ databases">
        <authorList>
            <person name="Varghese N."/>
            <person name="Submissions S."/>
        </authorList>
    </citation>
    <scope>NUCLEOTIDE SEQUENCE [LARGE SCALE GENOMIC DNA]</scope>
    <source>
        <strain evidence="12">DSM 17908</strain>
    </source>
</reference>
<dbReference type="STRING" id="351675.SAMN05421680_110120"/>
<dbReference type="InterPro" id="IPR004459">
    <property type="entry name" value="CobQ_synth"/>
</dbReference>
<sequence>MALSLMIQGTASDVGKSVLVAGFCRLFSQDGYRCTPFKSQNMALNSGITADGKEMGRAQIFQAEAAGIAPDVRMNPVLLKPTSDLRAQVIFMGKVMRSMNAMEYHEYKPQLLQQILAAYNSLAAETDIMVLEGAGSPAEINLRDRDIVNMGLAELVDTPVILVADIDRGGVFASIYGTLALLAPEERARIKGVIINKFRGDLALLQSGIDQIEALTQVPILGVLPWLELDLEDEDSVALQVGKYDQQRPKTEDHLNIVVIQYPHIANFTDFSVLATQPDVHLSYVSEAVEIQGADLIILPGSKNTLGDLAWLKIQGIDEAIIRAHREGVPIIGICGGYQMLGKQIVDKVESDLEQMSGLGLLDAETLFASVKQTAQVRGTVLPSSGILNLCGEQPIAGYEIHMGVTQLGKQVTPFARMHLHNGEEKIWFDGAVTPDGSVMGSYLHGLFDQNSFTRPLLNQLRMRKGYAPLENEVFNYAQHKEKQFNILADSMREALDIDRIYRIICEHNVQV</sequence>
<dbReference type="Proteomes" id="UP000198919">
    <property type="component" value="Unassembled WGS sequence"/>
</dbReference>
<comment type="pathway">
    <text evidence="1 7">Cofactor biosynthesis; adenosylcobalamin biosynthesis.</text>
</comment>
<dbReference type="InterPro" id="IPR047045">
    <property type="entry name" value="CobQ_N"/>
</dbReference>
<gene>
    <name evidence="7" type="primary">cobQ</name>
    <name evidence="11" type="ORF">SAMN05421680_110120</name>
    <name evidence="10" type="ORF">Xmau_00772</name>
</gene>
<evidence type="ECO:0000256" key="6">
    <source>
        <dbReference type="ARBA" id="ARBA00025166"/>
    </source>
</evidence>
<dbReference type="PANTHER" id="PTHR21343:SF1">
    <property type="entry name" value="COBYRIC ACID SYNTHASE"/>
    <property type="match status" value="1"/>
</dbReference>
<dbReference type="Gene3D" id="3.40.50.300">
    <property type="entry name" value="P-loop containing nucleotide triphosphate hydrolases"/>
    <property type="match status" value="1"/>
</dbReference>
<reference evidence="11" key="1">
    <citation type="submission" date="2016-10" db="EMBL/GenBank/DDBJ databases">
        <authorList>
            <person name="de Groot N.N."/>
        </authorList>
    </citation>
    <scope>NUCLEOTIDE SEQUENCE [LARGE SCALE GENOMIC DNA]</scope>
    <source>
        <strain evidence="11">DSM 17908</strain>
    </source>
</reference>
<dbReference type="EMBL" id="NITY01000001">
    <property type="protein sequence ID" value="PHM46362.1"/>
    <property type="molecule type" value="Genomic_DNA"/>
</dbReference>
<dbReference type="GO" id="GO:0003824">
    <property type="term" value="F:catalytic activity"/>
    <property type="evidence" value="ECO:0007669"/>
    <property type="project" value="InterPro"/>
</dbReference>
<reference evidence="10 13" key="3">
    <citation type="journal article" date="2017" name="Nat. Microbiol.">
        <title>Natural product diversity associated with the nematode symbionts Photorhabdus and Xenorhabdus.</title>
        <authorList>
            <person name="Tobias N.J."/>
            <person name="Wolff H."/>
            <person name="Djahanschiri B."/>
            <person name="Grundmann F."/>
            <person name="Kronenwerth M."/>
            <person name="Shi Y.M."/>
            <person name="Simonyi S."/>
            <person name="Grun P."/>
            <person name="Shapiro-Ilan D."/>
            <person name="Pidot S.J."/>
            <person name="Stinear T.P."/>
            <person name="Ebersberger I."/>
            <person name="Bode H.B."/>
        </authorList>
    </citation>
    <scope>NUCLEOTIDE SEQUENCE [LARGE SCALE GENOMIC DNA]</scope>
    <source>
        <strain evidence="10 13">DSM 17908</strain>
    </source>
</reference>
<dbReference type="UniPathway" id="UPA00148"/>
<feature type="domain" description="CobB/CobQ-like glutamine amidotransferase" evidence="9">
    <location>
        <begin position="256"/>
        <end position="452"/>
    </location>
</feature>
<dbReference type="EMBL" id="FORG01000010">
    <property type="protein sequence ID" value="SFJ51630.1"/>
    <property type="molecule type" value="Genomic_DNA"/>
</dbReference>
<dbReference type="NCBIfam" id="TIGR00313">
    <property type="entry name" value="cobQ"/>
    <property type="match status" value="1"/>
</dbReference>
<keyword evidence="13" id="KW-1185">Reference proteome</keyword>
<name>A0A1I3RZZ7_9GAMM</name>
<dbReference type="InterPro" id="IPR029062">
    <property type="entry name" value="Class_I_gatase-like"/>
</dbReference>
<dbReference type="PROSITE" id="PS51274">
    <property type="entry name" value="GATASE_COBBQ"/>
    <property type="match status" value="1"/>
</dbReference>
<dbReference type="GO" id="GO:0009236">
    <property type="term" value="P:cobalamin biosynthetic process"/>
    <property type="evidence" value="ECO:0007669"/>
    <property type="project" value="UniProtKB-UniRule"/>
</dbReference>
<comment type="similarity">
    <text evidence="2 7">Belongs to the CobB/CobQ family. CobQ subfamily.</text>
</comment>
<keyword evidence="5 7" id="KW-0315">Glutamine amidotransferase</keyword>
<evidence type="ECO:0000313" key="10">
    <source>
        <dbReference type="EMBL" id="PHM46362.1"/>
    </source>
</evidence>
<protein>
    <recommendedName>
        <fullName evidence="3 7">Cobyric acid synthase</fullName>
    </recommendedName>
</protein>
<dbReference type="CDD" id="cd05389">
    <property type="entry name" value="CobQ_N"/>
    <property type="match status" value="1"/>
</dbReference>
<feature type="active site" description="Nucleophile" evidence="7">
    <location>
        <position position="335"/>
    </location>
</feature>
<dbReference type="InterPro" id="IPR002586">
    <property type="entry name" value="CobQ/CobB/MinD/ParA_Nub-bd_dom"/>
</dbReference>
<evidence type="ECO:0000259" key="9">
    <source>
        <dbReference type="Pfam" id="PF07685"/>
    </source>
</evidence>
<evidence type="ECO:0000256" key="5">
    <source>
        <dbReference type="ARBA" id="ARBA00022962"/>
    </source>
</evidence>
<evidence type="ECO:0000256" key="3">
    <source>
        <dbReference type="ARBA" id="ARBA00019833"/>
    </source>
</evidence>
<dbReference type="HAMAP" id="MF_00028">
    <property type="entry name" value="CobQ"/>
    <property type="match status" value="1"/>
</dbReference>
<dbReference type="Gene3D" id="3.40.50.880">
    <property type="match status" value="1"/>
</dbReference>
<evidence type="ECO:0000313" key="13">
    <source>
        <dbReference type="Proteomes" id="UP000224607"/>
    </source>
</evidence>
<dbReference type="GO" id="GO:0015420">
    <property type="term" value="F:ABC-type vitamin B12 transporter activity"/>
    <property type="evidence" value="ECO:0007669"/>
    <property type="project" value="UniProtKB-UniRule"/>
</dbReference>
<feature type="domain" description="CobQ/CobB/MinD/ParA nucleotide binding" evidence="8">
    <location>
        <begin position="5"/>
        <end position="228"/>
    </location>
</feature>
<dbReference type="CDD" id="cd01750">
    <property type="entry name" value="GATase1_CobQ"/>
    <property type="match status" value="1"/>
</dbReference>